<evidence type="ECO:0000256" key="2">
    <source>
        <dbReference type="SAM" id="Phobius"/>
    </source>
</evidence>
<evidence type="ECO:0000256" key="1">
    <source>
        <dbReference type="SAM" id="MobiDB-lite"/>
    </source>
</evidence>
<protein>
    <submittedName>
        <fullName evidence="3">Uncharacterized protein</fullName>
    </submittedName>
</protein>
<evidence type="ECO:0000313" key="4">
    <source>
        <dbReference type="Proteomes" id="UP000775877"/>
    </source>
</evidence>
<reference evidence="3" key="2">
    <citation type="journal article" date="2021" name="Microbiome">
        <title>Successional dynamics and alternative stable states in a saline activated sludge microbial community over 9 years.</title>
        <authorList>
            <person name="Wang Y."/>
            <person name="Ye J."/>
            <person name="Ju F."/>
            <person name="Liu L."/>
            <person name="Boyd J.A."/>
            <person name="Deng Y."/>
            <person name="Parks D.H."/>
            <person name="Jiang X."/>
            <person name="Yin X."/>
            <person name="Woodcroft B.J."/>
            <person name="Tyson G.W."/>
            <person name="Hugenholtz P."/>
            <person name="Polz M.F."/>
            <person name="Zhang T."/>
        </authorList>
    </citation>
    <scope>NUCLEOTIDE SEQUENCE</scope>
    <source>
        <strain evidence="3">HKST-UBA13</strain>
    </source>
</reference>
<name>A0A955I878_9BACT</name>
<sequence length="447" mass="46535">MSYQARRITIAILILLTVLLAGVTIYVGLSLNNQPTDTSVANGTLPLGAACDAGNDQCSGNLVCSPSSAGGGNVCSDPGAGGTCPTGETCSRILAFHCDQLDNDGRCNGNRTEVASFSAGLDVAAGCGQVDTVCSVTDQTCGDFQIVGGSCSTATTNYTCDTANNTCVADTTGAYTSLGDCQTACAAQPSYTCTAQYTCAQVAAGEGEFADAASCEAGCNPPAVKYLCDTTTYTCRGDASGTYSSFAACDAECIAPAYKCDTTTYTCTQDTTGTYSSMQSCESNCIEPTAETRYLCDTSTYTCRGDATGQYTDLPSCQNGCVPQFCGQPCGGKDGISCPTGHVCDQSQNRCVLTQCLNNPSCTNNGCVLPNTAIGDDPKDYAIFGILMVLAGIAVYKLQVVSNSVLLLQEMLGSGLRSEKKSQLEKEMEKLQKDRESYQSKFEKTSF</sequence>
<organism evidence="3 4">
    <name type="scientific">Candidatus Dojkabacteria bacterium</name>
    <dbReference type="NCBI Taxonomy" id="2099670"/>
    <lineage>
        <taxon>Bacteria</taxon>
        <taxon>Candidatus Dojkabacteria</taxon>
    </lineage>
</organism>
<dbReference type="AlphaFoldDB" id="A0A955I878"/>
<evidence type="ECO:0000313" key="3">
    <source>
        <dbReference type="EMBL" id="MCA9380655.1"/>
    </source>
</evidence>
<accession>A0A955I878</accession>
<keyword evidence="2" id="KW-0812">Transmembrane</keyword>
<proteinExistence type="predicted"/>
<dbReference type="Proteomes" id="UP000775877">
    <property type="component" value="Unassembled WGS sequence"/>
</dbReference>
<comment type="caution">
    <text evidence="3">The sequence shown here is derived from an EMBL/GenBank/DDBJ whole genome shotgun (WGS) entry which is preliminary data.</text>
</comment>
<keyword evidence="2" id="KW-0472">Membrane</keyword>
<gene>
    <name evidence="3" type="ORF">KC678_00125</name>
</gene>
<reference evidence="3" key="1">
    <citation type="submission" date="2020-04" db="EMBL/GenBank/DDBJ databases">
        <authorList>
            <person name="Zhang T."/>
        </authorList>
    </citation>
    <scope>NUCLEOTIDE SEQUENCE</scope>
    <source>
        <strain evidence="3">HKST-UBA13</strain>
    </source>
</reference>
<feature type="transmembrane region" description="Helical" evidence="2">
    <location>
        <begin position="7"/>
        <end position="29"/>
    </location>
</feature>
<dbReference type="EMBL" id="JAGQLJ010000002">
    <property type="protein sequence ID" value="MCA9380655.1"/>
    <property type="molecule type" value="Genomic_DNA"/>
</dbReference>
<feature type="region of interest" description="Disordered" evidence="1">
    <location>
        <begin position="418"/>
        <end position="447"/>
    </location>
</feature>
<keyword evidence="2" id="KW-1133">Transmembrane helix</keyword>